<reference evidence="2" key="1">
    <citation type="journal article" date="2019" name="PLoS Negl. Trop. Dis.">
        <title>Revisiting the worldwide diversity of Leptospira species in the environment.</title>
        <authorList>
            <person name="Vincent A.T."/>
            <person name="Schiettekatte O."/>
            <person name="Bourhy P."/>
            <person name="Veyrier F.J."/>
            <person name="Picardeau M."/>
        </authorList>
    </citation>
    <scope>NUCLEOTIDE SEQUENCE [LARGE SCALE GENOMIC DNA]</scope>
    <source>
        <strain evidence="2">201702406</strain>
    </source>
</reference>
<proteinExistence type="predicted"/>
<gene>
    <name evidence="1" type="ORF">EHQ82_10795</name>
</gene>
<organism evidence="1 2">
    <name type="scientific">Leptospira selangorensis</name>
    <dbReference type="NCBI Taxonomy" id="2484982"/>
    <lineage>
        <taxon>Bacteria</taxon>
        <taxon>Pseudomonadati</taxon>
        <taxon>Spirochaetota</taxon>
        <taxon>Spirochaetia</taxon>
        <taxon>Leptospirales</taxon>
        <taxon>Leptospiraceae</taxon>
        <taxon>Leptospira</taxon>
    </lineage>
</organism>
<evidence type="ECO:0000313" key="2">
    <source>
        <dbReference type="Proteomes" id="UP000298057"/>
    </source>
</evidence>
<dbReference type="InterPro" id="IPR014858">
    <property type="entry name" value="BrxB"/>
</dbReference>
<evidence type="ECO:0000313" key="1">
    <source>
        <dbReference type="EMBL" id="TGM20252.1"/>
    </source>
</evidence>
<name>A0ABY2NAQ7_9LEPT</name>
<dbReference type="Pfam" id="PF08747">
    <property type="entry name" value="BrxB"/>
    <property type="match status" value="1"/>
</dbReference>
<accession>A0ABY2NAQ7</accession>
<dbReference type="EMBL" id="RQGU01000093">
    <property type="protein sequence ID" value="TGM20252.1"/>
    <property type="molecule type" value="Genomic_DNA"/>
</dbReference>
<comment type="caution">
    <text evidence="1">The sequence shown here is derived from an EMBL/GenBank/DDBJ whole genome shotgun (WGS) entry which is preliminary data.</text>
</comment>
<keyword evidence="2" id="KW-1185">Reference proteome</keyword>
<dbReference type="Proteomes" id="UP000298057">
    <property type="component" value="Unassembled WGS sequence"/>
</dbReference>
<sequence>MSSLNSDFNELIERIKAGREYNHAGFDPIYYLVFSPEQILEVKRQIPAWNARLSNEGWKVHTFSMAAAIENIIESHKLLNLWINADAKSPLEWVKTNQSIASHLSQGPLQNKLESVLEDLKSDPKNILFITDIEALHPYLRIGAIEGQLQGKFNTATIFLYPGVRTGKTRLKFLGFYPEDGNYRSVHVGG</sequence>
<protein>
    <submittedName>
        <fullName evidence="1">DUF1788 domain-containing protein</fullName>
    </submittedName>
</protein>